<dbReference type="OrthoDB" id="20729at2759"/>
<dbReference type="SMART" id="SM00356">
    <property type="entry name" value="ZnF_C3H1"/>
    <property type="match status" value="1"/>
</dbReference>
<feature type="compositionally biased region" description="Polar residues" evidence="4">
    <location>
        <begin position="508"/>
        <end position="572"/>
    </location>
</feature>
<feature type="domain" description="C3H1-type" evidence="5">
    <location>
        <begin position="41"/>
        <end position="68"/>
    </location>
</feature>
<evidence type="ECO:0000313" key="7">
    <source>
        <dbReference type="Proteomes" id="UP001152607"/>
    </source>
</evidence>
<feature type="zinc finger region" description="C3H1-type" evidence="3">
    <location>
        <begin position="41"/>
        <end position="68"/>
    </location>
</feature>
<evidence type="ECO:0000256" key="2">
    <source>
        <dbReference type="ARBA" id="ARBA00023242"/>
    </source>
</evidence>
<dbReference type="GO" id="GO:0008270">
    <property type="term" value="F:zinc ion binding"/>
    <property type="evidence" value="ECO:0007669"/>
    <property type="project" value="UniProtKB-KW"/>
</dbReference>
<dbReference type="EMBL" id="CAOQHR010000008">
    <property type="protein sequence ID" value="CAI6338785.1"/>
    <property type="molecule type" value="Genomic_DNA"/>
</dbReference>
<name>A0A9W4UMN8_9PLEO</name>
<feature type="region of interest" description="Disordered" evidence="4">
    <location>
        <begin position="222"/>
        <end position="610"/>
    </location>
</feature>
<dbReference type="InterPro" id="IPR051767">
    <property type="entry name" value="Nucleoporin_NUP42"/>
</dbReference>
<protein>
    <recommendedName>
        <fullName evidence="5">C3H1-type domain-containing protein</fullName>
    </recommendedName>
</protein>
<keyword evidence="3" id="KW-0862">Zinc</keyword>
<keyword evidence="2" id="KW-0539">Nucleus</keyword>
<keyword evidence="3" id="KW-0863">Zinc-finger</keyword>
<evidence type="ECO:0000256" key="3">
    <source>
        <dbReference type="PROSITE-ProRule" id="PRU00723"/>
    </source>
</evidence>
<keyword evidence="3" id="KW-0479">Metal-binding</keyword>
<keyword evidence="7" id="KW-1185">Reference proteome</keyword>
<dbReference type="AlphaFoldDB" id="A0A9W4UMN8"/>
<feature type="compositionally biased region" description="Polar residues" evidence="4">
    <location>
        <begin position="431"/>
        <end position="463"/>
    </location>
</feature>
<dbReference type="PANTHER" id="PTHR46527">
    <property type="entry name" value="NUCLEOPORIN-LIKE PROTEIN 2"/>
    <property type="match status" value="1"/>
</dbReference>
<dbReference type="Proteomes" id="UP001152607">
    <property type="component" value="Unassembled WGS sequence"/>
</dbReference>
<feature type="compositionally biased region" description="Polar residues" evidence="4">
    <location>
        <begin position="403"/>
        <end position="416"/>
    </location>
</feature>
<evidence type="ECO:0000256" key="4">
    <source>
        <dbReference type="SAM" id="MobiDB-lite"/>
    </source>
</evidence>
<evidence type="ECO:0000259" key="5">
    <source>
        <dbReference type="PROSITE" id="PS50103"/>
    </source>
</evidence>
<organism evidence="6 7">
    <name type="scientific">Periconia digitata</name>
    <dbReference type="NCBI Taxonomy" id="1303443"/>
    <lineage>
        <taxon>Eukaryota</taxon>
        <taxon>Fungi</taxon>
        <taxon>Dikarya</taxon>
        <taxon>Ascomycota</taxon>
        <taxon>Pezizomycotina</taxon>
        <taxon>Dothideomycetes</taxon>
        <taxon>Pleosporomycetidae</taxon>
        <taxon>Pleosporales</taxon>
        <taxon>Massarineae</taxon>
        <taxon>Periconiaceae</taxon>
        <taxon>Periconia</taxon>
    </lineage>
</organism>
<sequence length="647" mass="67004">MYRSAWTPPHLRYLPEGNNGHGRQSLSHTRGLNYIPVGPRSTNMTVCKFWLENRCRFGDSCKNEHSNNPQGNRSGGFGGGLSNNRFGAFGGDSYRPAQQSGGRNSSVPRFNLDDGVIKSDLTNERPIYPISCYGPGRDAPRQLIEGPVEVSPEELRSRYYLARRTGNEMAAQQEQTQLAAKMDAQVKAVLDDLKGAVRYIEAGTDVHPNRLDIVAGKAPFTANNSNNNAPTSNPLSQQPANPFSGGAKMQTPAFGQPGGSTFGQPSNQGQGTAFGQPSKPGQTTAFGQPSNPGQTTAFGQPSHPGQTSSAFGQASNPGQTSSPFGQPSALGGTSAFGKPSVPGGGAFGQPATPSAFGSSGFGKPSMPGAGAAFGQASTPGQQSAFGQTSAPGASSGFGKPSMPGQTSAFGQPSAPGQGNAFAKPAFGQTGFGQTSQPGATSSPFGQQSQANKPNPFGQAQSSNQPSPFGQQTQTTTQSSPFGQAQQQNAAQSSPFGGASAAQKPSPFAQASNANASPFAPQNQTSTAPSSAPNPFNTKPPTLGNTPSPFGAQTQTSSVFGQSQTTQAPSPFSQPAGAARPATTSNTTAASDIDPRDRLKEGKPEEYDGEQGKLLEEIYLRVAQTGFFNDNEDIPLTPPKCEWIVPVV</sequence>
<feature type="compositionally biased region" description="Polar residues" evidence="4">
    <location>
        <begin position="375"/>
        <end position="392"/>
    </location>
</feature>
<gene>
    <name evidence="6" type="ORF">PDIGIT_LOCUS11919</name>
</gene>
<comment type="subcellular location">
    <subcellularLocation>
        <location evidence="1">Nucleus</location>
    </subcellularLocation>
</comment>
<feature type="compositionally biased region" description="Polar residues" evidence="4">
    <location>
        <begin position="96"/>
        <end position="108"/>
    </location>
</feature>
<feature type="region of interest" description="Disordered" evidence="4">
    <location>
        <begin position="88"/>
        <end position="111"/>
    </location>
</feature>
<dbReference type="PANTHER" id="PTHR46527:SF1">
    <property type="entry name" value="NUCLEOPORIN NUP42"/>
    <property type="match status" value="1"/>
</dbReference>
<dbReference type="GO" id="GO:0005634">
    <property type="term" value="C:nucleus"/>
    <property type="evidence" value="ECO:0007669"/>
    <property type="project" value="UniProtKB-SubCell"/>
</dbReference>
<feature type="region of interest" description="Disordered" evidence="4">
    <location>
        <begin position="1"/>
        <end position="25"/>
    </location>
</feature>
<dbReference type="Gene3D" id="2.30.30.1190">
    <property type="match status" value="1"/>
</dbReference>
<dbReference type="PROSITE" id="PS50103">
    <property type="entry name" value="ZF_C3H1"/>
    <property type="match status" value="1"/>
</dbReference>
<evidence type="ECO:0000256" key="1">
    <source>
        <dbReference type="ARBA" id="ARBA00004123"/>
    </source>
</evidence>
<feature type="compositionally biased region" description="Low complexity" evidence="4">
    <location>
        <begin position="464"/>
        <end position="491"/>
    </location>
</feature>
<feature type="compositionally biased region" description="Basic and acidic residues" evidence="4">
    <location>
        <begin position="592"/>
        <end position="610"/>
    </location>
</feature>
<reference evidence="6" key="1">
    <citation type="submission" date="2023-01" db="EMBL/GenBank/DDBJ databases">
        <authorList>
            <person name="Van Ghelder C."/>
            <person name="Rancurel C."/>
        </authorList>
    </citation>
    <scope>NUCLEOTIDE SEQUENCE</scope>
    <source>
        <strain evidence="6">CNCM I-4278</strain>
    </source>
</reference>
<feature type="compositionally biased region" description="Low complexity" evidence="4">
    <location>
        <begin position="222"/>
        <end position="234"/>
    </location>
</feature>
<proteinExistence type="predicted"/>
<comment type="caution">
    <text evidence="6">The sequence shown here is derived from an EMBL/GenBank/DDBJ whole genome shotgun (WGS) entry which is preliminary data.</text>
</comment>
<dbReference type="InterPro" id="IPR000571">
    <property type="entry name" value="Znf_CCCH"/>
</dbReference>
<evidence type="ECO:0000313" key="6">
    <source>
        <dbReference type="EMBL" id="CAI6338785.1"/>
    </source>
</evidence>
<feature type="compositionally biased region" description="Polar residues" evidence="4">
    <location>
        <begin position="262"/>
        <end position="325"/>
    </location>
</feature>
<accession>A0A9W4UMN8</accession>